<dbReference type="OrthoDB" id="1298252at2759"/>
<evidence type="ECO:0000313" key="3">
    <source>
        <dbReference type="Proteomes" id="UP000325577"/>
    </source>
</evidence>
<dbReference type="InterPro" id="IPR055411">
    <property type="entry name" value="LRR_FXL15/At3g58940/PEG3-like"/>
</dbReference>
<evidence type="ECO:0000259" key="1">
    <source>
        <dbReference type="SMART" id="SM00579"/>
    </source>
</evidence>
<dbReference type="Pfam" id="PF24758">
    <property type="entry name" value="LRR_At5g56370"/>
    <property type="match status" value="1"/>
</dbReference>
<dbReference type="SUPFAM" id="SSF52047">
    <property type="entry name" value="RNI-like"/>
    <property type="match status" value="1"/>
</dbReference>
<dbReference type="PANTHER" id="PTHR31900:SF34">
    <property type="entry name" value="EMB|CAB62440.1-RELATED"/>
    <property type="match status" value="1"/>
</dbReference>
<organism evidence="2 3">
    <name type="scientific">Nyssa sinensis</name>
    <dbReference type="NCBI Taxonomy" id="561372"/>
    <lineage>
        <taxon>Eukaryota</taxon>
        <taxon>Viridiplantae</taxon>
        <taxon>Streptophyta</taxon>
        <taxon>Embryophyta</taxon>
        <taxon>Tracheophyta</taxon>
        <taxon>Spermatophyta</taxon>
        <taxon>Magnoliopsida</taxon>
        <taxon>eudicotyledons</taxon>
        <taxon>Gunneridae</taxon>
        <taxon>Pentapetalae</taxon>
        <taxon>asterids</taxon>
        <taxon>Cornales</taxon>
        <taxon>Nyssaceae</taxon>
        <taxon>Nyssa</taxon>
    </lineage>
</organism>
<dbReference type="AlphaFoldDB" id="A0A5J5BP31"/>
<feature type="domain" description="FBD" evidence="1">
    <location>
        <begin position="266"/>
        <end position="337"/>
    </location>
</feature>
<dbReference type="InterPro" id="IPR050232">
    <property type="entry name" value="FBL13/AtMIF1-like"/>
</dbReference>
<dbReference type="EMBL" id="CM018034">
    <property type="protein sequence ID" value="KAA8544384.1"/>
    <property type="molecule type" value="Genomic_DNA"/>
</dbReference>
<dbReference type="SMART" id="SM00579">
    <property type="entry name" value="FBD"/>
    <property type="match status" value="1"/>
</dbReference>
<dbReference type="PANTHER" id="PTHR31900">
    <property type="entry name" value="F-BOX/RNI SUPERFAMILY PROTEIN-RELATED"/>
    <property type="match status" value="1"/>
</dbReference>
<name>A0A5J5BP31_9ASTE</name>
<protein>
    <recommendedName>
        <fullName evidence="1">FBD domain-containing protein</fullName>
    </recommendedName>
</protein>
<dbReference type="Pfam" id="PF08387">
    <property type="entry name" value="FBD"/>
    <property type="match status" value="1"/>
</dbReference>
<gene>
    <name evidence="2" type="ORF">F0562_022396</name>
</gene>
<reference evidence="2 3" key="1">
    <citation type="submission" date="2019-09" db="EMBL/GenBank/DDBJ databases">
        <title>A chromosome-level genome assembly of the Chinese tupelo Nyssa sinensis.</title>
        <authorList>
            <person name="Yang X."/>
            <person name="Kang M."/>
            <person name="Yang Y."/>
            <person name="Xiong H."/>
            <person name="Wang M."/>
            <person name="Zhang Z."/>
            <person name="Wang Z."/>
            <person name="Wu H."/>
            <person name="Ma T."/>
            <person name="Liu J."/>
            <person name="Xi Z."/>
        </authorList>
    </citation>
    <scope>NUCLEOTIDE SEQUENCE [LARGE SCALE GENOMIC DNA]</scope>
    <source>
        <strain evidence="2">J267</strain>
        <tissue evidence="2">Leaf</tissue>
    </source>
</reference>
<dbReference type="InterPro" id="IPR006566">
    <property type="entry name" value="FBD"/>
</dbReference>
<keyword evidence="3" id="KW-1185">Reference proteome</keyword>
<accession>A0A5J5BP31</accession>
<evidence type="ECO:0000313" key="2">
    <source>
        <dbReference type="EMBL" id="KAA8544384.1"/>
    </source>
</evidence>
<dbReference type="InterPro" id="IPR032675">
    <property type="entry name" value="LRR_dom_sf"/>
</dbReference>
<dbReference type="Proteomes" id="UP000325577">
    <property type="component" value="Linkage Group LG11"/>
</dbReference>
<dbReference type="Gene3D" id="3.80.10.10">
    <property type="entry name" value="Ribonuclease Inhibitor"/>
    <property type="match status" value="1"/>
</dbReference>
<proteinExistence type="predicted"/>
<sequence>MFHDLSCIHAFRLRCGSEIDYARVNAWIGVAIRHQVQELDVLAFTEGPISLPRILFTCKTLVVLKLGTDFQLVNFPVSIHLPSLKTLHLSIASPNNDLMQNLLCGCPAVEDFFFYGPVGGAEGSVFNISNPALKSLKTDLFYQKMENVTNKIVVNAPILECLSLQDYCLSRYLHANPVFLILKEISNVKFVSLGSLTMYVLHFADDNTWPVFPNLTHLELGVHNGYGGRRLLDLLNSAPSLAVLELKFLYTETFSVHWNEPQGMPICLSSHLKEVIINELKGLRAELMLVKYFLENALALSKMTINHHILAVEEERKFLKKILMFPRGSKICQIEVSGKFDC</sequence>